<sequence length="1419" mass="159419">MTSNAYTSDLEGQADTMRLLKLGNHDDTHLTTNLINSIPPYAILSHTWGADGDEVTFSDLQDGSGQAKVGYGKITFCARQARKDGLQHFWADTCCIDKANHTELSEAIASMYRWYRDAKKCYVYLSDVSTPTDQSLAKQEWEANFRQSKWFTRGWTLQELIAPTVVEFFSKEGKYLGDKQSLEQWIHEITALPIDVLRGHSLSHFSVAERLRWAEKRNTTRKEDKAYCLLGIFDVYIPLIYGEGDNAYTRLKEEINKISRTSQNRPENEYDLLRRSALATLAHVGDAAFDSYENQRHRQCLPDTRVHLLQEIVHWATSHSKQYIFWLKGRAGTGKSTIALTIAHLLEERRMSMASFFFKRGGGDLARSRKVITTVAFQLAQQSPLLRDFICDALQGNADLGSSASLSRQYDKLLLGPLLRLQTSTTSTETFIIVLDALDECDDFDDVRLILRLFGNSAQVGLSSLRFFITSRPESPVRLGFQDVNHVTYYELALHNLPRDAVNRDIKVFITYELARIKADRRLLEGWPGAVNIDTITAHADGLFIYAATVCRYINGPRLVNPAVRLEQVCRGIKLKHQSTAALDEMYLMILRSWMNDDLTTEEEQEVNTRLRHVVGSLVLLLDNLSTPELQRLLFPLALADGEIVQETLDSLHAVFEVPSDSERPIQMQHLSFRDFLTDHTRCTDSRFYIDPCAGHHSLFLHCRDLLAKSLKPNICQLASPGTLISDVSTVVLRRYIPPALVYACRYWIDHVELGEVSLRDDGVVNQFLEQYCPLWLEVMCLLSRLPEAIGTMRRLESIVSATQSLRLHSLVSDTIRFVYSFSHILKKAPLQLYYSGLFFSPTDSTFRCLLQRLSTTNLRVLSQLPRQWTQCLQTLEGHLAKVSSVVFSPDGTRLVSGSDDGTVRVWDVKTGQCQYTLDGHSSEVNSVVFSLDGTRLASGSDDGKVRVWDVKTGQCEYTLDCYFYWIPSIVFSPDGTRFTSSANNRTALVWDVETGRCQHTLKGHSSKASSVVFSPDGTQLASGSNNGMVVVWDVKTGQYEYAFGGRFNEVNSIVFSLDGTRLVSSSDNGMVRLWDVETGQCQYTLKGHSDEVTSAVFSPDGTRLVSGSNNGTVRVWDVKTGQCQYTLKGHFDKINNVVFSTDGTRLASGSDDKTVWVWDVETGQCEHTLKGHSDEVTSVVFSLDGTRLASGSNNGTVRVWDVKTGQCKYTFEGHIDEVTSVEFSPDGTRLVSSSCDRTVRVWDVKTDQYEYMLEGHADRINNIGMSADGTRLVFSSDNGTVRVWDVETGQCEHTLKGHSDEVTSAVFSADGTRLASGLYGRMVQVRENSRLLRYRRGHRNDLLKSSDYGTQMYENGPVVTISTISIQSDWVTYSSEAVLWLPPEYRPGIWASNGRILAIGSSSGRVTIVMQPSLMLPC</sequence>
<organism evidence="1 2">
    <name type="scientific">Neophaeococcomyces mojaviensis</name>
    <dbReference type="NCBI Taxonomy" id="3383035"/>
    <lineage>
        <taxon>Eukaryota</taxon>
        <taxon>Fungi</taxon>
        <taxon>Dikarya</taxon>
        <taxon>Ascomycota</taxon>
        <taxon>Pezizomycotina</taxon>
        <taxon>Eurotiomycetes</taxon>
        <taxon>Chaetothyriomycetidae</taxon>
        <taxon>Chaetothyriales</taxon>
        <taxon>Chaetothyriales incertae sedis</taxon>
        <taxon>Neophaeococcomyces</taxon>
    </lineage>
</organism>
<evidence type="ECO:0000313" key="1">
    <source>
        <dbReference type="EMBL" id="KAJ9657850.1"/>
    </source>
</evidence>
<gene>
    <name evidence="1" type="ORF">H2198_004046</name>
</gene>
<name>A0ACC3A9P7_9EURO</name>
<keyword evidence="2" id="KW-1185">Reference proteome</keyword>
<accession>A0ACC3A9P7</accession>
<protein>
    <submittedName>
        <fullName evidence="1">Uncharacterized protein</fullName>
    </submittedName>
</protein>
<dbReference type="EMBL" id="JAPDRQ010000058">
    <property type="protein sequence ID" value="KAJ9657850.1"/>
    <property type="molecule type" value="Genomic_DNA"/>
</dbReference>
<dbReference type="Proteomes" id="UP001172386">
    <property type="component" value="Unassembled WGS sequence"/>
</dbReference>
<comment type="caution">
    <text evidence="1">The sequence shown here is derived from an EMBL/GenBank/DDBJ whole genome shotgun (WGS) entry which is preliminary data.</text>
</comment>
<evidence type="ECO:0000313" key="2">
    <source>
        <dbReference type="Proteomes" id="UP001172386"/>
    </source>
</evidence>
<proteinExistence type="predicted"/>
<reference evidence="1" key="1">
    <citation type="submission" date="2022-10" db="EMBL/GenBank/DDBJ databases">
        <title>Culturing micro-colonial fungi from biological soil crusts in the Mojave desert and describing Neophaeococcomyces mojavensis, and introducing the new genera and species Taxawa tesnikishii.</title>
        <authorList>
            <person name="Kurbessoian T."/>
            <person name="Stajich J.E."/>
        </authorList>
    </citation>
    <scope>NUCLEOTIDE SEQUENCE</scope>
    <source>
        <strain evidence="1">JES_112</strain>
    </source>
</reference>